<dbReference type="GeneID" id="113202153"/>
<feature type="region of interest" description="Disordered" evidence="8">
    <location>
        <begin position="83"/>
        <end position="105"/>
    </location>
</feature>
<accession>A0A6J1RZM7</accession>
<dbReference type="Pfam" id="PF04516">
    <property type="entry name" value="CP2"/>
    <property type="match status" value="1"/>
</dbReference>
<proteinExistence type="inferred from homology"/>
<dbReference type="Proteomes" id="UP000504606">
    <property type="component" value="Unplaced"/>
</dbReference>
<evidence type="ECO:0000256" key="4">
    <source>
        <dbReference type="ARBA" id="ARBA00023125"/>
    </source>
</evidence>
<organism evidence="9 10">
    <name type="scientific">Frankliniella occidentalis</name>
    <name type="common">Western flower thrips</name>
    <name type="synonym">Euthrips occidentalis</name>
    <dbReference type="NCBI Taxonomy" id="133901"/>
    <lineage>
        <taxon>Eukaryota</taxon>
        <taxon>Metazoa</taxon>
        <taxon>Ecdysozoa</taxon>
        <taxon>Arthropoda</taxon>
        <taxon>Hexapoda</taxon>
        <taxon>Insecta</taxon>
        <taxon>Pterygota</taxon>
        <taxon>Neoptera</taxon>
        <taxon>Paraneoptera</taxon>
        <taxon>Thysanoptera</taxon>
        <taxon>Terebrantia</taxon>
        <taxon>Thripoidea</taxon>
        <taxon>Thripidae</taxon>
        <taxon>Frankliniella</taxon>
    </lineage>
</organism>
<evidence type="ECO:0000313" key="9">
    <source>
        <dbReference type="Proteomes" id="UP000504606"/>
    </source>
</evidence>
<keyword evidence="9" id="KW-1185">Reference proteome</keyword>
<evidence type="ECO:0000256" key="8">
    <source>
        <dbReference type="SAM" id="MobiDB-lite"/>
    </source>
</evidence>
<dbReference type="Pfam" id="PF25416">
    <property type="entry name" value="GRHL1_C"/>
    <property type="match status" value="1"/>
</dbReference>
<name>A0A6J1RZM7_FRAOC</name>
<evidence type="ECO:0000256" key="1">
    <source>
        <dbReference type="ARBA" id="ARBA00004123"/>
    </source>
</evidence>
<dbReference type="Pfam" id="PF18016">
    <property type="entry name" value="SAM_3"/>
    <property type="match status" value="1"/>
</dbReference>
<dbReference type="Gene3D" id="1.10.150.50">
    <property type="entry name" value="Transcription Factor, Ets-1"/>
    <property type="match status" value="1"/>
</dbReference>
<sequence length="739" mass="81070">MEVQFALNGVEELMELPLEAGLEPPSWSPSETHSPNSDILEELHPWSGEVKFSFGDIKAKNLYDLGVPLELPVSTNIDHTMVGSRKRRGWDDDDSDSSVPPSSKISRDQLLLSDCLDNINPDTTDLTSVDTALMRDHKRDTGSTLSRTSWPMRDLGDNLTADLDGLGVDTYNISEAFLSLPSLTVFKQEAPSPSPNENGVAHMSPLSLGTNLVEPETPVSNKPTQQLQSSPLHHLLQPALPGPQQSPNQECSTAIAAVSPNNPAVESFFPNATADQTPPIGDCRFQYVLAAATSIATKVTEETLTYLNQGQSYEIKLKKLGELSNYRGRVLKSVIRICFHDRRLQYMEREQITAWQASRPGERIVEVDVPLSYGAFDISQDSSQLNTVEFLWDATKEVGVYIKVNCISTEFTPKKHGGEKGVPFRVQIETFLHGDNSAKRLHAAACQIKVFKLKGADRKHKQDREKIMKRPMQEQDKFQPSYDCTVLTDISNEAVAPPMSTSASPCVTIPAPAIAELGVNCGPPLNTPPLSSSAVPKEEPSHTLGDSSQGLPPGLHISTPGGIDPSINVLSTSAFCEPLISTATDQQTSQWLQKHRFGAHLRIFNSFCGADLLRLTRDDLIQICGLADGIRLFNALHAKSLTPALTLYLTPAPDMKEGVFRALYLNSLTCGELSIRIAAHVGLSPDQINDVFIEGPGGIRVLVTDDVVRHMNNEALYIVEVCQDHTRERFCLLLKPTTK</sequence>
<comment type="subcellular location">
    <subcellularLocation>
        <location evidence="1 7">Nucleus</location>
    </subcellularLocation>
</comment>
<reference evidence="10" key="2">
    <citation type="submission" date="2025-08" db="UniProtKB">
        <authorList>
            <consortium name="RefSeq"/>
        </authorList>
    </citation>
    <scope>IDENTIFICATION</scope>
    <source>
        <tissue evidence="10">Whole organism</tissue>
    </source>
</reference>
<keyword evidence="3" id="KW-0805">Transcription regulation</keyword>
<dbReference type="CTD" id="2669"/>
<dbReference type="PROSITE" id="PS51968">
    <property type="entry name" value="GRH_CP2_DB"/>
    <property type="match status" value="1"/>
</dbReference>
<dbReference type="RefSeq" id="XP_052124557.1">
    <property type="nucleotide sequence ID" value="XM_052268597.1"/>
</dbReference>
<evidence type="ECO:0000256" key="7">
    <source>
        <dbReference type="PROSITE-ProRule" id="PRU01313"/>
    </source>
</evidence>
<reference evidence="10" key="1">
    <citation type="journal article" date="2018" name="Proc. Natl. Acad. Sci. U.S.A.">
        <title>Phylogenomics and the evolution of hemipteroid insects.</title>
        <authorList>
            <person name="Johnson K.P."/>
            <person name="Dietrich C.H."/>
            <person name="Friedrich F."/>
            <person name="Beutel R.G."/>
            <person name="Wipfler B."/>
            <person name="Peters R.S."/>
            <person name="Allen J.M."/>
            <person name="Petersen M."/>
            <person name="Donath A."/>
            <person name="Walden K.K."/>
            <person name="Kozlov A.M."/>
            <person name="Podsiadlowski L."/>
            <person name="Mayer C."/>
            <person name="Meusemann K."/>
            <person name="Vasilikopoulos A."/>
            <person name="Waterhouse R.M."/>
            <person name="Cameron S.L."/>
            <person name="Weirauch C."/>
            <person name="Swanson D.R."/>
            <person name="Percy D.M."/>
            <person name="Hardy N.B."/>
            <person name="Terry I."/>
            <person name="Liu S."/>
            <person name="Zhou X."/>
            <person name="Misof B."/>
            <person name="Robertson H.M."/>
            <person name="Yoshizawa K."/>
        </authorList>
    </citation>
    <scope>NUCLEOTIDE SEQUENCE</scope>
    <source>
        <tissue evidence="10">Whole organism</tissue>
    </source>
</reference>
<dbReference type="InterPro" id="IPR041418">
    <property type="entry name" value="SAM_3"/>
</dbReference>
<keyword evidence="5" id="KW-0804">Transcription</keyword>
<keyword evidence="6 7" id="KW-0539">Nucleus</keyword>
<feature type="region of interest" description="Disordered" evidence="8">
    <location>
        <begin position="210"/>
        <end position="229"/>
    </location>
</feature>
<dbReference type="OrthoDB" id="9996779at2759"/>
<comment type="similarity">
    <text evidence="2">Belongs to the grh/CP2 family. CP2 subfamily.</text>
</comment>
<dbReference type="CDD" id="cd09537">
    <property type="entry name" value="SAM_CP2-like"/>
    <property type="match status" value="1"/>
</dbReference>
<evidence type="ECO:0000256" key="5">
    <source>
        <dbReference type="ARBA" id="ARBA00023163"/>
    </source>
</evidence>
<dbReference type="FunFam" id="1.10.150.50:FF:000086">
    <property type="entry name" value="Alpha-globin transcription factor CP2"/>
    <property type="match status" value="1"/>
</dbReference>
<dbReference type="InterPro" id="IPR057520">
    <property type="entry name" value="GRHL1/CP2_C"/>
</dbReference>
<dbReference type="InterPro" id="IPR013761">
    <property type="entry name" value="SAM/pointed_sf"/>
</dbReference>
<evidence type="ECO:0000256" key="3">
    <source>
        <dbReference type="ARBA" id="ARBA00023015"/>
    </source>
</evidence>
<dbReference type="InterPro" id="IPR040167">
    <property type="entry name" value="TF_CP2-like"/>
</dbReference>
<dbReference type="PANTHER" id="PTHR11037">
    <property type="entry name" value="TRANSCRIPTION FACTOR CP2"/>
    <property type="match status" value="1"/>
</dbReference>
<dbReference type="InterPro" id="IPR007604">
    <property type="entry name" value="CP2"/>
</dbReference>
<dbReference type="GO" id="GO:0005634">
    <property type="term" value="C:nucleus"/>
    <property type="evidence" value="ECO:0007669"/>
    <property type="project" value="UniProtKB-SubCell"/>
</dbReference>
<dbReference type="SUPFAM" id="SSF47769">
    <property type="entry name" value="SAM/Pointed domain"/>
    <property type="match status" value="1"/>
</dbReference>
<dbReference type="KEGG" id="foc:113202153"/>
<evidence type="ECO:0000256" key="6">
    <source>
        <dbReference type="ARBA" id="ARBA00023242"/>
    </source>
</evidence>
<dbReference type="PANTHER" id="PTHR11037:SF21">
    <property type="entry name" value="GEMINI, ISOFORM C"/>
    <property type="match status" value="1"/>
</dbReference>
<dbReference type="GO" id="GO:0000978">
    <property type="term" value="F:RNA polymerase II cis-regulatory region sequence-specific DNA binding"/>
    <property type="evidence" value="ECO:0007669"/>
    <property type="project" value="TreeGrafter"/>
</dbReference>
<evidence type="ECO:0000256" key="2">
    <source>
        <dbReference type="ARBA" id="ARBA00010852"/>
    </source>
</evidence>
<keyword evidence="4 7" id="KW-0238">DNA-binding</keyword>
<dbReference type="AlphaFoldDB" id="A0A6J1RZM7"/>
<protein>
    <submittedName>
        <fullName evidence="10">Transcription factor CP2</fullName>
    </submittedName>
</protein>
<evidence type="ECO:0000313" key="10">
    <source>
        <dbReference type="RefSeq" id="XP_052124557.1"/>
    </source>
</evidence>
<gene>
    <name evidence="10" type="primary">LOC113202153</name>
</gene>
<feature type="region of interest" description="Disordered" evidence="8">
    <location>
        <begin position="528"/>
        <end position="558"/>
    </location>
</feature>
<dbReference type="GO" id="GO:0001228">
    <property type="term" value="F:DNA-binding transcription activator activity, RNA polymerase II-specific"/>
    <property type="evidence" value="ECO:0007669"/>
    <property type="project" value="TreeGrafter"/>
</dbReference>